<name>A0A154V083_9MICO</name>
<accession>A0A154V083</accession>
<reference evidence="1 2" key="1">
    <citation type="submission" date="2016-01" db="EMBL/GenBank/DDBJ databases">
        <title>Draft genome sequence of Clavibacter michiganensis subsp. tessellarius DOAB 609.</title>
        <authorList>
            <person name="Tambong J.T."/>
        </authorList>
    </citation>
    <scope>NUCLEOTIDE SEQUENCE [LARGE SCALE GENOMIC DNA]</scope>
    <source>
        <strain evidence="1 2">DOAB 609</strain>
    </source>
</reference>
<evidence type="ECO:0000313" key="2">
    <source>
        <dbReference type="Proteomes" id="UP000076218"/>
    </source>
</evidence>
<organism evidence="1 2">
    <name type="scientific">Clavibacter tessellarius</name>
    <dbReference type="NCBI Taxonomy" id="31965"/>
    <lineage>
        <taxon>Bacteria</taxon>
        <taxon>Bacillati</taxon>
        <taxon>Actinomycetota</taxon>
        <taxon>Actinomycetes</taxon>
        <taxon>Micrococcales</taxon>
        <taxon>Microbacteriaceae</taxon>
        <taxon>Clavibacter</taxon>
    </lineage>
</organism>
<proteinExistence type="predicted"/>
<sequence length="68" mass="7618">MTLRALRWRSRPGRSAMDGDENFTRCVDDVRDRRTVIAVAGLSMPARGGEHLALPRRARGDARLSPGW</sequence>
<gene>
    <name evidence="1" type="ORF">AWH51_11495</name>
</gene>
<evidence type="ECO:0000313" key="1">
    <source>
        <dbReference type="EMBL" id="KZC94798.1"/>
    </source>
</evidence>
<dbReference type="RefSeq" id="WP_063071847.1">
    <property type="nucleotide sequence ID" value="NZ_LQXA01000035.1"/>
</dbReference>
<dbReference type="AlphaFoldDB" id="A0A154V083"/>
<dbReference type="EMBL" id="LQXA01000035">
    <property type="protein sequence ID" value="KZC94798.1"/>
    <property type="molecule type" value="Genomic_DNA"/>
</dbReference>
<comment type="caution">
    <text evidence="1">The sequence shown here is derived from an EMBL/GenBank/DDBJ whole genome shotgun (WGS) entry which is preliminary data.</text>
</comment>
<protein>
    <submittedName>
        <fullName evidence="1">Uncharacterized protein</fullName>
    </submittedName>
</protein>
<dbReference type="Proteomes" id="UP000076218">
    <property type="component" value="Unassembled WGS sequence"/>
</dbReference>